<feature type="signal peptide" evidence="1">
    <location>
        <begin position="1"/>
        <end position="15"/>
    </location>
</feature>
<dbReference type="Ensembl" id="ENSPPYT00000056799.1">
    <property type="protein sequence ID" value="ENSPPYP00000030893.1"/>
    <property type="gene ID" value="ENSPPYG00000039904.1"/>
</dbReference>
<evidence type="ECO:0000313" key="2">
    <source>
        <dbReference type="Ensembl" id="ENSPPYP00000030893.1"/>
    </source>
</evidence>
<proteinExistence type="predicted"/>
<keyword evidence="3" id="KW-1185">Reference proteome</keyword>
<reference evidence="2" key="2">
    <citation type="submission" date="2025-08" db="UniProtKB">
        <authorList>
            <consortium name="Ensembl"/>
        </authorList>
    </citation>
    <scope>IDENTIFICATION</scope>
</reference>
<reference evidence="2 3" key="1">
    <citation type="submission" date="2008-02" db="EMBL/GenBank/DDBJ databases">
        <title>A 6x draft sequence assembly of the Pongo pygmaeus abelii genome.</title>
        <authorList>
            <person name="Wilson R.K."/>
            <person name="Mardis E."/>
        </authorList>
    </citation>
    <scope>NUCLEOTIDE SEQUENCE [LARGE SCALE GENOMIC DNA]</scope>
</reference>
<dbReference type="AlphaFoldDB" id="A0A8I5T7W1"/>
<name>A0A8I5T7W1_PONAB</name>
<dbReference type="PANTHER" id="PTHR46254:SF6">
    <property type="entry name" value="HIGH MOBILITY GROUP AT-HOOK 2"/>
    <property type="match status" value="1"/>
</dbReference>
<evidence type="ECO:0008006" key="4">
    <source>
        <dbReference type="Google" id="ProtNLM"/>
    </source>
</evidence>
<organism evidence="2 3">
    <name type="scientific">Pongo abelii</name>
    <name type="common">Sumatran orangutan</name>
    <name type="synonym">Pongo pygmaeus abelii</name>
    <dbReference type="NCBI Taxonomy" id="9601"/>
    <lineage>
        <taxon>Eukaryota</taxon>
        <taxon>Metazoa</taxon>
        <taxon>Chordata</taxon>
        <taxon>Craniata</taxon>
        <taxon>Vertebrata</taxon>
        <taxon>Euteleostomi</taxon>
        <taxon>Mammalia</taxon>
        <taxon>Eutheria</taxon>
        <taxon>Euarchontoglires</taxon>
        <taxon>Primates</taxon>
        <taxon>Haplorrhini</taxon>
        <taxon>Catarrhini</taxon>
        <taxon>Hominidae</taxon>
        <taxon>Pongo</taxon>
    </lineage>
</organism>
<accession>A0A8I5T7W1</accession>
<protein>
    <recommendedName>
        <fullName evidence="4">Secreted protein</fullName>
    </recommendedName>
</protein>
<reference evidence="2" key="3">
    <citation type="submission" date="2025-09" db="UniProtKB">
        <authorList>
            <consortium name="Ensembl"/>
        </authorList>
    </citation>
    <scope>IDENTIFICATION</scope>
</reference>
<dbReference type="PANTHER" id="PTHR46254">
    <property type="entry name" value="PROTEIN GVQW1-RELATED"/>
    <property type="match status" value="1"/>
</dbReference>
<evidence type="ECO:0000256" key="1">
    <source>
        <dbReference type="SAM" id="SignalP"/>
    </source>
</evidence>
<dbReference type="Proteomes" id="UP000001595">
    <property type="component" value="Chromosome 21"/>
</dbReference>
<dbReference type="OMA" id="VISPYWP"/>
<dbReference type="GeneTree" id="ENSGT00940000161627"/>
<evidence type="ECO:0000313" key="3">
    <source>
        <dbReference type="Proteomes" id="UP000001595"/>
    </source>
</evidence>
<sequence>MGILSFLFFFFETESCSVTQAGVQWHDLGSVQPLSPRFKQLSCLSLPSSWDYRCMPLGLADFCIFSRDVISPYWPGWSQTPDHVIHPPHPPELLGLQA</sequence>
<keyword evidence="1" id="KW-0732">Signal</keyword>
<feature type="chain" id="PRO_5035257309" description="Secreted protein" evidence="1">
    <location>
        <begin position="16"/>
        <end position="98"/>
    </location>
</feature>